<dbReference type="InterPro" id="IPR035901">
    <property type="entry name" value="GIY-YIG_endonuc_sf"/>
</dbReference>
<evidence type="ECO:0000313" key="2">
    <source>
        <dbReference type="EMBL" id="MDT0301057.1"/>
    </source>
</evidence>
<gene>
    <name evidence="2" type="ORF">RM446_02910</name>
</gene>
<dbReference type="NCBIfam" id="NF005907">
    <property type="entry name" value="PRK07883.1-5"/>
    <property type="match status" value="1"/>
</dbReference>
<dbReference type="InterPro" id="IPR036397">
    <property type="entry name" value="RNaseH_sf"/>
</dbReference>
<keyword evidence="2" id="KW-0269">Exonuclease</keyword>
<evidence type="ECO:0000259" key="1">
    <source>
        <dbReference type="PROSITE" id="PS50164"/>
    </source>
</evidence>
<dbReference type="Pfam" id="PF01541">
    <property type="entry name" value="GIY-YIG"/>
    <property type="match status" value="1"/>
</dbReference>
<feature type="domain" description="GIY-YIG" evidence="1">
    <location>
        <begin position="226"/>
        <end position="304"/>
    </location>
</feature>
<dbReference type="Proteomes" id="UP001183226">
    <property type="component" value="Unassembled WGS sequence"/>
</dbReference>
<dbReference type="InterPro" id="IPR013520">
    <property type="entry name" value="Ribonucl_H"/>
</dbReference>
<protein>
    <submittedName>
        <fullName evidence="2">DEDD exonuclease domain-containing protein</fullName>
    </submittedName>
</protein>
<dbReference type="InterPro" id="IPR000305">
    <property type="entry name" value="GIY-YIG_endonuc"/>
</dbReference>
<dbReference type="PANTHER" id="PTHR30562">
    <property type="entry name" value="UVRC/OXIDOREDUCTASE"/>
    <property type="match status" value="1"/>
</dbReference>
<dbReference type="InterPro" id="IPR050066">
    <property type="entry name" value="UvrABC_protein_C"/>
</dbReference>
<dbReference type="InterPro" id="IPR012337">
    <property type="entry name" value="RNaseH-like_sf"/>
</dbReference>
<dbReference type="InterPro" id="IPR047296">
    <property type="entry name" value="GIY-YIG_UvrC_Cho"/>
</dbReference>
<accession>A0ABU2KPF8</accession>
<name>A0ABU2KPF8_9ACTN</name>
<dbReference type="Gene3D" id="3.40.1440.10">
    <property type="entry name" value="GIY-YIG endonuclease"/>
    <property type="match status" value="1"/>
</dbReference>
<dbReference type="SMART" id="SM00479">
    <property type="entry name" value="EXOIII"/>
    <property type="match status" value="1"/>
</dbReference>
<organism evidence="2 3">
    <name type="scientific">Streptomonospora wellingtoniae</name>
    <dbReference type="NCBI Taxonomy" id="3075544"/>
    <lineage>
        <taxon>Bacteria</taxon>
        <taxon>Bacillati</taxon>
        <taxon>Actinomycetota</taxon>
        <taxon>Actinomycetes</taxon>
        <taxon>Streptosporangiales</taxon>
        <taxon>Nocardiopsidaceae</taxon>
        <taxon>Streptomonospora</taxon>
    </lineage>
</organism>
<dbReference type="Gene3D" id="3.30.420.10">
    <property type="entry name" value="Ribonuclease H-like superfamily/Ribonuclease H"/>
    <property type="match status" value="1"/>
</dbReference>
<dbReference type="SUPFAM" id="SSF53098">
    <property type="entry name" value="Ribonuclease H-like"/>
    <property type="match status" value="1"/>
</dbReference>
<keyword evidence="3" id="KW-1185">Reference proteome</keyword>
<dbReference type="EMBL" id="JAVREK010000002">
    <property type="protein sequence ID" value="MDT0301057.1"/>
    <property type="molecule type" value="Genomic_DNA"/>
</dbReference>
<sequence length="580" mass="61872">MAEQHAPVQGTLDDLGIPLSECTFVVVDLETTGTRADASGITEVGAVKVRGGEVLGEFSTLVNPGLPIPPFITLLTGITQAMVAPAPAVESVIPGFLEFAGLERGSLLVAHNAPFDVGFLKAACAAHGYDWPAPQVVDTVALARRLVTREEVPNHKLGTLAGFFGVADQPTHRALDDARATVGVLHGLLERLGAFGVETAEELRGFRSAPTAAQRTKRHLADDVPAAPGVYVFTDAKGDALYVGKSTDLRRRVRSYFTGSEKRGRIREMAALVEGVTPIVCETGLEAEVRELRMIAERKPPYNRRSRNPERAPWLKLTAEDFPRLSIVRTVRDDEAPYLGPFRSAREAQLAREALHEAFPLRQCTRGITPATPTAACVLAELGRCGAPCSGAETAADYAVHAAAARGAMTADPAPVVERITAHIRELSEELRYEEAAGHRDRLAAFLTAAARSQRLAALSAIPELVAAAPARAPAGAARTGWDVHVVRHGRLANSGVMAPGADPAEFVEALTGSAESVFPGPGPAPCASAWEMECVLRWLETPGVRLAESAEGWTCPVNGAEKYRHLTDWERGVSAPAHR</sequence>
<keyword evidence="2" id="KW-0378">Hydrolase</keyword>
<dbReference type="GO" id="GO:0004527">
    <property type="term" value="F:exonuclease activity"/>
    <property type="evidence" value="ECO:0007669"/>
    <property type="project" value="UniProtKB-KW"/>
</dbReference>
<evidence type="ECO:0000313" key="3">
    <source>
        <dbReference type="Proteomes" id="UP001183226"/>
    </source>
</evidence>
<dbReference type="CDD" id="cd06127">
    <property type="entry name" value="DEDDh"/>
    <property type="match status" value="1"/>
</dbReference>
<comment type="caution">
    <text evidence="2">The sequence shown here is derived from an EMBL/GenBank/DDBJ whole genome shotgun (WGS) entry which is preliminary data.</text>
</comment>
<dbReference type="SMART" id="SM00465">
    <property type="entry name" value="GIYc"/>
    <property type="match status" value="1"/>
</dbReference>
<keyword evidence="2" id="KW-0540">Nuclease</keyword>
<dbReference type="PANTHER" id="PTHR30562:SF1">
    <property type="entry name" value="UVRABC SYSTEM PROTEIN C"/>
    <property type="match status" value="1"/>
</dbReference>
<dbReference type="InterPro" id="IPR006054">
    <property type="entry name" value="DnaQ"/>
</dbReference>
<dbReference type="RefSeq" id="WP_311543484.1">
    <property type="nucleotide sequence ID" value="NZ_JAVREK010000002.1"/>
</dbReference>
<dbReference type="PROSITE" id="PS50164">
    <property type="entry name" value="GIY_YIG"/>
    <property type="match status" value="1"/>
</dbReference>
<dbReference type="NCBIfam" id="TIGR00573">
    <property type="entry name" value="dnaq"/>
    <property type="match status" value="1"/>
</dbReference>
<dbReference type="CDD" id="cd10434">
    <property type="entry name" value="GIY-YIG_UvrC_Cho"/>
    <property type="match status" value="1"/>
</dbReference>
<proteinExistence type="predicted"/>
<dbReference type="Pfam" id="PF00929">
    <property type="entry name" value="RNase_T"/>
    <property type="match status" value="1"/>
</dbReference>
<dbReference type="NCBIfam" id="NF005905">
    <property type="entry name" value="PRK07883.1-3"/>
    <property type="match status" value="1"/>
</dbReference>
<reference evidence="3" key="1">
    <citation type="submission" date="2023-07" db="EMBL/GenBank/DDBJ databases">
        <title>30 novel species of actinomycetes from the DSMZ collection.</title>
        <authorList>
            <person name="Nouioui I."/>
        </authorList>
    </citation>
    <scope>NUCLEOTIDE SEQUENCE [LARGE SCALE GENOMIC DNA]</scope>
    <source>
        <strain evidence="3">DSM 45055</strain>
    </source>
</reference>
<dbReference type="SUPFAM" id="SSF82771">
    <property type="entry name" value="GIY-YIG endonuclease"/>
    <property type="match status" value="1"/>
</dbReference>